<dbReference type="CDD" id="cd13996">
    <property type="entry name" value="STKc_EIF2AK"/>
    <property type="match status" value="1"/>
</dbReference>
<evidence type="ECO:0000313" key="9">
    <source>
        <dbReference type="EMBL" id="EEA07143.1"/>
    </source>
</evidence>
<organism evidence="9 10">
    <name type="scientific">Cryptosporidium muris (strain RN66)</name>
    <dbReference type="NCBI Taxonomy" id="441375"/>
    <lineage>
        <taxon>Eukaryota</taxon>
        <taxon>Sar</taxon>
        <taxon>Alveolata</taxon>
        <taxon>Apicomplexa</taxon>
        <taxon>Conoidasida</taxon>
        <taxon>Coccidia</taxon>
        <taxon>Eucoccidiorida</taxon>
        <taxon>Eimeriorina</taxon>
        <taxon>Cryptosporidiidae</taxon>
        <taxon>Cryptosporidium</taxon>
    </lineage>
</organism>
<dbReference type="STRING" id="441375.B6AG02"/>
<dbReference type="EMBL" id="DS989732">
    <property type="protein sequence ID" value="EEA07143.1"/>
    <property type="molecule type" value="Genomic_DNA"/>
</dbReference>
<keyword evidence="5" id="KW-0652">Protein synthesis inhibitor</keyword>
<dbReference type="InterPro" id="IPR050339">
    <property type="entry name" value="CC_SR_Kinase"/>
</dbReference>
<dbReference type="GO" id="GO:0004674">
    <property type="term" value="F:protein serine/threonine kinase activity"/>
    <property type="evidence" value="ECO:0007669"/>
    <property type="project" value="UniProtKB-EC"/>
</dbReference>
<gene>
    <name evidence="9" type="ORF">CMU_000120</name>
</gene>
<evidence type="ECO:0000313" key="10">
    <source>
        <dbReference type="Proteomes" id="UP000001460"/>
    </source>
</evidence>
<dbReference type="OMA" id="NICKAER"/>
<keyword evidence="3 9" id="KW-0418">Kinase</keyword>
<dbReference type="InterPro" id="IPR011009">
    <property type="entry name" value="Kinase-like_dom_sf"/>
</dbReference>
<dbReference type="Gene3D" id="3.30.200.20">
    <property type="entry name" value="Phosphorylase Kinase, domain 1"/>
    <property type="match status" value="1"/>
</dbReference>
<dbReference type="GeneID" id="6996715"/>
<dbReference type="InterPro" id="IPR017441">
    <property type="entry name" value="Protein_kinase_ATP_BS"/>
</dbReference>
<dbReference type="Gene3D" id="1.10.510.10">
    <property type="entry name" value="Transferase(Phosphotransferase) domain 1"/>
    <property type="match status" value="1"/>
</dbReference>
<name>B6AG02_CRYMR</name>
<evidence type="ECO:0000256" key="3">
    <source>
        <dbReference type="ARBA" id="ARBA00022777"/>
    </source>
</evidence>
<dbReference type="InterPro" id="IPR008271">
    <property type="entry name" value="Ser/Thr_kinase_AS"/>
</dbReference>
<dbReference type="PANTHER" id="PTHR11042">
    <property type="entry name" value="EUKARYOTIC TRANSLATION INITIATION FACTOR 2-ALPHA KINASE EIF2-ALPHA KINASE -RELATED"/>
    <property type="match status" value="1"/>
</dbReference>
<dbReference type="RefSeq" id="XP_002141492.1">
    <property type="nucleotide sequence ID" value="XM_002141456.1"/>
</dbReference>
<comment type="similarity">
    <text evidence="6">Belongs to the protein kinase superfamily. Ser/Thr protein kinase family. GCN2 subfamily.</text>
</comment>
<dbReference type="GO" id="GO:0005524">
    <property type="term" value="F:ATP binding"/>
    <property type="evidence" value="ECO:0007669"/>
    <property type="project" value="UniProtKB-UniRule"/>
</dbReference>
<accession>B6AG02</accession>
<evidence type="ECO:0000256" key="6">
    <source>
        <dbReference type="ARBA" id="ARBA00037982"/>
    </source>
</evidence>
<dbReference type="GO" id="GO:0005634">
    <property type="term" value="C:nucleus"/>
    <property type="evidence" value="ECO:0007669"/>
    <property type="project" value="TreeGrafter"/>
</dbReference>
<evidence type="ECO:0000256" key="7">
    <source>
        <dbReference type="PROSITE-ProRule" id="PRU10141"/>
    </source>
</evidence>
<dbReference type="Proteomes" id="UP000001460">
    <property type="component" value="Unassembled WGS sequence"/>
</dbReference>
<evidence type="ECO:0000259" key="8">
    <source>
        <dbReference type="PROSITE" id="PS50011"/>
    </source>
</evidence>
<reference evidence="9" key="1">
    <citation type="submission" date="2008-06" db="EMBL/GenBank/DDBJ databases">
        <authorList>
            <person name="Lorenzi H."/>
            <person name="Inman J."/>
            <person name="Miller J."/>
            <person name="Schobel S."/>
            <person name="Amedeo P."/>
            <person name="Caler E.V."/>
            <person name="da Silva J."/>
        </authorList>
    </citation>
    <scope>NUCLEOTIDE SEQUENCE [LARGE SCALE GENOMIC DNA]</scope>
    <source>
        <strain evidence="9">RN66</strain>
    </source>
</reference>
<dbReference type="GO" id="GO:0005737">
    <property type="term" value="C:cytoplasm"/>
    <property type="evidence" value="ECO:0007669"/>
    <property type="project" value="TreeGrafter"/>
</dbReference>
<dbReference type="GO" id="GO:0017148">
    <property type="term" value="P:negative regulation of translation"/>
    <property type="evidence" value="ECO:0007669"/>
    <property type="project" value="UniProtKB-KW"/>
</dbReference>
<evidence type="ECO:0000256" key="5">
    <source>
        <dbReference type="ARBA" id="ARBA00023193"/>
    </source>
</evidence>
<evidence type="ECO:0000256" key="1">
    <source>
        <dbReference type="ARBA" id="ARBA00022679"/>
    </source>
</evidence>
<proteinExistence type="inferred from homology"/>
<evidence type="ECO:0000256" key="2">
    <source>
        <dbReference type="ARBA" id="ARBA00022741"/>
    </source>
</evidence>
<dbReference type="PROSITE" id="PS00107">
    <property type="entry name" value="PROTEIN_KINASE_ATP"/>
    <property type="match status" value="1"/>
</dbReference>
<dbReference type="OrthoDB" id="341578at2759"/>
<keyword evidence="4 7" id="KW-0067">ATP-binding</keyword>
<keyword evidence="1 9" id="KW-0808">Transferase</keyword>
<evidence type="ECO:0000256" key="4">
    <source>
        <dbReference type="ARBA" id="ARBA00022840"/>
    </source>
</evidence>
<keyword evidence="10" id="KW-1185">Reference proteome</keyword>
<sequence>MGSLAEEILAISRYKGCVIHIIDYGFLLAENPQLTIWSSSYSSKSLVSFVESTRNSGDNNYSPAILTIMICSEQKSNLGKFELSKVSKYFCRIEFELVITKQYPAEGPEISFLAFHNICKAERYIIKDIVHKYISSNKGNFVLNGIVDTLLNYLNRQTPLSIKPSKKYFEDVHLDDMCLSSLFESTQVVTEHQPLSESFHEVTITSQLGNTNSRLDNDFEVLEILGFGGFGSVFRVREKAGGRCIYAIKRIPLKAASTRENQVLINEAAMLACLNHDKIVRYYQAWTEGPREISFNLDQGDITSLNKVQHQTSNYENKMNLSFLKSISSISEINLQRLSNRSTDKHCNVNSDLEISLNSKECRAREYTIKQSMIYLYIQMEYCPGDTLQTAINKGLLYKDHYLIWHLFYQIIEGLSYIHGKGVIHRDLKPSNIFLKLERDTLEGHADISLPKSNKSVESRAVDIVNSVDKADRLDHQCFLVKLGDFGLTTFVHAGSNTDKHDAANFKINGDSSFKGYLSSGVGTMFYMAPEQANGNIYDQSADLFSMGVILFEMFYPPFQTEMERVAVLSSLTQRREFPYNHKIPSRTISLIRALLSPIPSHRPTAYQLLYNEWILEQSGRSVKTDSLIGYNYAKFSEDSDRDKAISAVVKTNGFLNSRENIASKICSIIRRNPYSTESIQVISTLFSLGKRLAAKTASFGRMVDPVYDQFAYVQYNSFPYVSTLWKLRSKLIQWVSTSFKHRGAVEVEVPLLRPNIPEPSFSFLTSEFSSLVNNWKNDIRDSLNTHPEVNKANQSKTTLLRTEVCKASSDLNNSHAANFEENMNSQSPLILDNCGIPLVLCSQLLPNMAILLGDGRGLKSGAVVKRWCISSNIFLECNGISIDSNENTRSLFSNNRTILNDKCLNFNGESYDHPKNTLAAAYDIVVKIDDAIEAEFLEQIQDQVQEKEFIGYSKMLKSKYLSIGHNTIAPLSYYNIVMYYDLELILTAIDILRPFEPWIGKQKCIWGDSQLFTVLMEDWVGLTSDKASYFQAWLQDIIPKGLSKQKFYDTLWHFGKISLAESATAHSESSTRNCFTCSDSTESTLPSPYFIGLTILLHPTVLEVVAEWLWQITFEFEGSIREFVDLVYYGSKAISESFYTQKKKYMATAIDESHRKTVSKVTFPNSWNLLNQADTSVLVNEADEKTTHFPYNNWSAYITPNLSTILYRILYFDEAVAKTFSSSITCSIYFDPLLISGSTFFNSGFFFYIYTVLSTYSGGDTLSYARIYRQYSDQTKRIGSFCKAGSTVEYAVGYSSNINSSFTAQQVNLGELLVKGGRYDDWYIRANRHSNIFKFSANYQKVDKISAVGFEIFLGRILQKLFLFHEKDFKYLMNFDRTRIQVEQADFLYINQNNPLVYIIARDIRFQVSALKLKQLLSNKGIRCQRRIIGNFDGWKSRNWPKLLNVNTHWIVLIYRGNIGDSRKLLNLGNPNFNASYIDAKYKIEFCGGNIEVNQTNVIRSFIKNWSSSHLSSLDITLDNENEVLDFFTSYYNIISH</sequence>
<feature type="domain" description="Protein kinase" evidence="8">
    <location>
        <begin position="219"/>
        <end position="615"/>
    </location>
</feature>
<dbReference type="SUPFAM" id="SSF56112">
    <property type="entry name" value="Protein kinase-like (PK-like)"/>
    <property type="match status" value="1"/>
</dbReference>
<protein>
    <submittedName>
        <fullName evidence="9">Protein kinase domain-containing protein</fullName>
        <ecNumber evidence="9">2.7.11.1</ecNumber>
    </submittedName>
</protein>
<feature type="binding site" evidence="7">
    <location>
        <position position="254"/>
    </location>
    <ligand>
        <name>ATP</name>
        <dbReference type="ChEBI" id="CHEBI:30616"/>
    </ligand>
</feature>
<dbReference type="PROSITE" id="PS00108">
    <property type="entry name" value="PROTEIN_KINASE_ST"/>
    <property type="match status" value="1"/>
</dbReference>
<keyword evidence="2 7" id="KW-0547">Nucleotide-binding</keyword>
<dbReference type="SMART" id="SM00220">
    <property type="entry name" value="S_TKc"/>
    <property type="match status" value="1"/>
</dbReference>
<dbReference type="eggNOG" id="KOG1035">
    <property type="taxonomic scope" value="Eukaryota"/>
</dbReference>
<dbReference type="VEuPathDB" id="CryptoDB:CMU_000120"/>
<dbReference type="EC" id="2.7.11.1" evidence="9"/>
<dbReference type="Pfam" id="PF00069">
    <property type="entry name" value="Pkinase"/>
    <property type="match status" value="2"/>
</dbReference>
<dbReference type="InterPro" id="IPR000719">
    <property type="entry name" value="Prot_kinase_dom"/>
</dbReference>
<dbReference type="PROSITE" id="PS50011">
    <property type="entry name" value="PROTEIN_KINASE_DOM"/>
    <property type="match status" value="1"/>
</dbReference>